<keyword evidence="2" id="KW-1185">Reference proteome</keyword>
<sequence>MRRASRSVTHNISEGYGGFHYSENAQFCRTSRGSAYELLDQPIDSLDIGYIENRHMKN</sequence>
<reference evidence="1" key="1">
    <citation type="submission" date="2023-02" db="EMBL/GenBank/DDBJ databases">
        <title>Genome of Flavobacteriaceae gen. nov. sp. strain F89.</title>
        <authorList>
            <person name="Wang Y."/>
        </authorList>
    </citation>
    <scope>NUCLEOTIDE SEQUENCE</scope>
    <source>
        <strain evidence="1">F89</strain>
    </source>
</reference>
<dbReference type="InterPro" id="IPR012657">
    <property type="entry name" value="23S_rRNA-intervening_sequence"/>
</dbReference>
<gene>
    <name evidence="1" type="ORF">K8352_09035</name>
</gene>
<dbReference type="EMBL" id="JAIRBC010000011">
    <property type="protein sequence ID" value="MCG2460892.1"/>
    <property type="molecule type" value="Genomic_DNA"/>
</dbReference>
<comment type="caution">
    <text evidence="1">The sequence shown here is derived from an EMBL/GenBank/DDBJ whole genome shotgun (WGS) entry which is preliminary data.</text>
</comment>
<evidence type="ECO:0000313" key="2">
    <source>
        <dbReference type="Proteomes" id="UP001200642"/>
    </source>
</evidence>
<dbReference type="Gene3D" id="1.20.1440.60">
    <property type="entry name" value="23S rRNA-intervening sequence"/>
    <property type="match status" value="1"/>
</dbReference>
<evidence type="ECO:0000313" key="1">
    <source>
        <dbReference type="EMBL" id="MCG2460892.1"/>
    </source>
</evidence>
<dbReference type="InterPro" id="IPR036583">
    <property type="entry name" value="23S_rRNA_IVS_sf"/>
</dbReference>
<protein>
    <submittedName>
        <fullName evidence="1">Four helix bundle protein</fullName>
    </submittedName>
</protein>
<dbReference type="Pfam" id="PF05635">
    <property type="entry name" value="23S_rRNA_IVP"/>
    <property type="match status" value="1"/>
</dbReference>
<accession>A0AAE3JSU9</accession>
<dbReference type="Proteomes" id="UP001200642">
    <property type="component" value="Unassembled WGS sequence"/>
</dbReference>
<name>A0AAE3JSU9_9FLAO</name>
<dbReference type="AlphaFoldDB" id="A0AAE3JSU9"/>
<dbReference type="SUPFAM" id="SSF158446">
    <property type="entry name" value="IVS-encoded protein-like"/>
    <property type="match status" value="1"/>
</dbReference>
<dbReference type="RefSeq" id="WP_396022328.1">
    <property type="nucleotide sequence ID" value="NZ_JAIRBC010000011.1"/>
</dbReference>
<proteinExistence type="predicted"/>
<organism evidence="1 2">
    <name type="scientific">Cerina litoralis</name>
    <dbReference type="NCBI Taxonomy" id="2874477"/>
    <lineage>
        <taxon>Bacteria</taxon>
        <taxon>Pseudomonadati</taxon>
        <taxon>Bacteroidota</taxon>
        <taxon>Flavobacteriia</taxon>
        <taxon>Flavobacteriales</taxon>
        <taxon>Flavobacteriaceae</taxon>
        <taxon>Cerina</taxon>
    </lineage>
</organism>
<dbReference type="NCBIfam" id="TIGR02436">
    <property type="entry name" value="four helix bundle protein"/>
    <property type="match status" value="1"/>
</dbReference>